<accession>A0A6V7BIP9</accession>
<dbReference type="GO" id="GO:0003700">
    <property type="term" value="F:DNA-binding transcription factor activity"/>
    <property type="evidence" value="ECO:0007669"/>
    <property type="project" value="InterPro"/>
</dbReference>
<dbReference type="InterPro" id="IPR020449">
    <property type="entry name" value="Tscrpt_reg_AraC-type_HTH"/>
</dbReference>
<dbReference type="EMBL" id="LR828257">
    <property type="protein sequence ID" value="CAD0301985.1"/>
    <property type="molecule type" value="Genomic_DNA"/>
</dbReference>
<dbReference type="SUPFAM" id="SSF46689">
    <property type="entry name" value="Homeodomain-like"/>
    <property type="match status" value="1"/>
</dbReference>
<dbReference type="PROSITE" id="PS01124">
    <property type="entry name" value="HTH_ARAC_FAMILY_2"/>
    <property type="match status" value="1"/>
</dbReference>
<dbReference type="Proteomes" id="UP000515406">
    <property type="component" value="Chromosome"/>
</dbReference>
<dbReference type="InterPro" id="IPR014710">
    <property type="entry name" value="RmlC-like_jellyroll"/>
</dbReference>
<keyword evidence="7" id="KW-1185">Reference proteome</keyword>
<dbReference type="SMART" id="SM00342">
    <property type="entry name" value="HTH_ARAC"/>
    <property type="match status" value="1"/>
</dbReference>
<dbReference type="Pfam" id="PF12833">
    <property type="entry name" value="HTH_18"/>
    <property type="match status" value="1"/>
</dbReference>
<evidence type="ECO:0000256" key="3">
    <source>
        <dbReference type="ARBA" id="ARBA00023159"/>
    </source>
</evidence>
<dbReference type="PANTHER" id="PTHR43280">
    <property type="entry name" value="ARAC-FAMILY TRANSCRIPTIONAL REGULATOR"/>
    <property type="match status" value="1"/>
</dbReference>
<name>A0A6V7BIP9_9XANT</name>
<dbReference type="InterPro" id="IPR009057">
    <property type="entry name" value="Homeodomain-like_sf"/>
</dbReference>
<dbReference type="Gene3D" id="2.60.120.10">
    <property type="entry name" value="Jelly Rolls"/>
    <property type="match status" value="1"/>
</dbReference>
<evidence type="ECO:0000256" key="1">
    <source>
        <dbReference type="ARBA" id="ARBA00023015"/>
    </source>
</evidence>
<evidence type="ECO:0000313" key="7">
    <source>
        <dbReference type="Proteomes" id="UP000515406"/>
    </source>
</evidence>
<dbReference type="InterPro" id="IPR018060">
    <property type="entry name" value="HTH_AraC"/>
</dbReference>
<sequence>MQCLNFSTMPTRAPDIAAATHVPAFGLYGEHDADAPELLHWESIATRSRLHDWHIVPHRHEDLAQLLYVQRGPATLQLDGRSQRVRGATVVWLPPLCVHGFGFDPQVRGHIITLCMPLVRSALSATPLLQRALAAPLVLQVNQARRLLDMLFATIADDHARQRIGHEAALQAAAAQLLIWTARTALERAQDAAAVSPQADPALRHLRGYQALIDQHYRAHWPISRYADQLGLTPGHLNALCQRLAGASALHLLQRRIMLEARRSLRYTSLSVQQIAASLGFFDAAYFSRYFARHTGCSPTRFRAGD</sequence>
<dbReference type="PANTHER" id="PTHR43280:SF32">
    <property type="entry name" value="TRANSCRIPTIONAL REGULATORY PROTEIN"/>
    <property type="match status" value="1"/>
</dbReference>
<dbReference type="Pfam" id="PF02311">
    <property type="entry name" value="AraC_binding"/>
    <property type="match status" value="1"/>
</dbReference>
<dbReference type="InterPro" id="IPR003313">
    <property type="entry name" value="AraC-bd"/>
</dbReference>
<keyword evidence="4" id="KW-0804">Transcription</keyword>
<keyword evidence="3" id="KW-0010">Activator</keyword>
<evidence type="ECO:0000256" key="4">
    <source>
        <dbReference type="ARBA" id="ARBA00023163"/>
    </source>
</evidence>
<evidence type="ECO:0000259" key="5">
    <source>
        <dbReference type="PROSITE" id="PS01124"/>
    </source>
</evidence>
<keyword evidence="1" id="KW-0805">Transcription regulation</keyword>
<dbReference type="EMBL" id="LR828257">
    <property type="protein sequence ID" value="CAD0301981.1"/>
    <property type="molecule type" value="Genomic_DNA"/>
</dbReference>
<evidence type="ECO:0000256" key="2">
    <source>
        <dbReference type="ARBA" id="ARBA00023125"/>
    </source>
</evidence>
<dbReference type="GO" id="GO:0043565">
    <property type="term" value="F:sequence-specific DNA binding"/>
    <property type="evidence" value="ECO:0007669"/>
    <property type="project" value="InterPro"/>
</dbReference>
<gene>
    <name evidence="6" type="primary">rhaR_1</name>
    <name evidence="6" type="ORF">CFBP498_03270</name>
</gene>
<dbReference type="PRINTS" id="PR00032">
    <property type="entry name" value="HTHARAC"/>
</dbReference>
<keyword evidence="2" id="KW-0238">DNA-binding</keyword>
<dbReference type="AlphaFoldDB" id="A0A6V7BIP9"/>
<organism evidence="6 7">
    <name type="scientific">Xanthomonas hortorum pv. vitians</name>
    <dbReference type="NCBI Taxonomy" id="83224"/>
    <lineage>
        <taxon>Bacteria</taxon>
        <taxon>Pseudomonadati</taxon>
        <taxon>Pseudomonadota</taxon>
        <taxon>Gammaproteobacteria</taxon>
        <taxon>Lysobacterales</taxon>
        <taxon>Lysobacteraceae</taxon>
        <taxon>Xanthomonas</taxon>
    </lineage>
</organism>
<reference evidence="6 7" key="1">
    <citation type="submission" date="2020-07" db="EMBL/GenBank/DDBJ databases">
        <authorList>
            <person name="Pothier F. J."/>
        </authorList>
    </citation>
    <scope>NUCLEOTIDE SEQUENCE [LARGE SCALE GENOMIC DNA]</scope>
    <source>
        <strain evidence="6 7">CFBP 498</strain>
    </source>
</reference>
<proteinExistence type="predicted"/>
<dbReference type="Gene3D" id="1.10.10.60">
    <property type="entry name" value="Homeodomain-like"/>
    <property type="match status" value="1"/>
</dbReference>
<feature type="domain" description="HTH araC/xylS-type" evidence="5">
    <location>
        <begin position="207"/>
        <end position="305"/>
    </location>
</feature>
<evidence type="ECO:0000313" key="6">
    <source>
        <dbReference type="EMBL" id="CAD0301981.1"/>
    </source>
</evidence>
<dbReference type="CDD" id="cd06999">
    <property type="entry name" value="cupin_HpaA-like_N"/>
    <property type="match status" value="1"/>
</dbReference>
<protein>
    <submittedName>
        <fullName evidence="6">HTH-type transcriptional activator RhaR</fullName>
    </submittedName>
</protein>
<dbReference type="SUPFAM" id="SSF51215">
    <property type="entry name" value="Regulatory protein AraC"/>
    <property type="match status" value="1"/>
</dbReference>
<dbReference type="InterPro" id="IPR037923">
    <property type="entry name" value="HTH-like"/>
</dbReference>
<dbReference type="InterPro" id="IPR047264">
    <property type="entry name" value="Cupin_HpaA-like_N"/>
</dbReference>